<dbReference type="EMBL" id="BKCJ010189514">
    <property type="protein sequence ID" value="GEY56660.1"/>
    <property type="molecule type" value="Genomic_DNA"/>
</dbReference>
<gene>
    <name evidence="1" type="ORF">Tci_428634</name>
</gene>
<evidence type="ECO:0000313" key="1">
    <source>
        <dbReference type="EMBL" id="GEY56660.1"/>
    </source>
</evidence>
<reference evidence="1" key="1">
    <citation type="journal article" date="2019" name="Sci. Rep.">
        <title>Draft genome of Tanacetum cinerariifolium, the natural source of mosquito coil.</title>
        <authorList>
            <person name="Yamashiro T."/>
            <person name="Shiraishi A."/>
            <person name="Satake H."/>
            <person name="Nakayama K."/>
        </authorList>
    </citation>
    <scope>NUCLEOTIDE SEQUENCE</scope>
</reference>
<accession>A0A699HTH6</accession>
<dbReference type="GO" id="GO:0008233">
    <property type="term" value="F:peptidase activity"/>
    <property type="evidence" value="ECO:0007669"/>
    <property type="project" value="UniProtKB-KW"/>
</dbReference>
<protein>
    <submittedName>
        <fullName evidence="1">Eukaryotic aspartyl protease family protein</fullName>
    </submittedName>
</protein>
<feature type="non-terminal residue" evidence="1">
    <location>
        <position position="1"/>
    </location>
</feature>
<name>A0A699HTH6_TANCI</name>
<comment type="caution">
    <text evidence="1">The sequence shown here is derived from an EMBL/GenBank/DDBJ whole genome shotgun (WGS) entry which is preliminary data.</text>
</comment>
<keyword evidence="1" id="KW-0645">Protease</keyword>
<dbReference type="GO" id="GO:0006508">
    <property type="term" value="P:proteolysis"/>
    <property type="evidence" value="ECO:0007669"/>
    <property type="project" value="UniProtKB-KW"/>
</dbReference>
<sequence length="91" mass="10639">QENAQKKKKIQFERMYLIRKHEVGGGERDLNSLLMEGVVGEDKMVIAWPESGVFFRNKYDQLCFQREREFSLASTTQMKTSSLYKERLSSG</sequence>
<organism evidence="1">
    <name type="scientific">Tanacetum cinerariifolium</name>
    <name type="common">Dalmatian daisy</name>
    <name type="synonym">Chrysanthemum cinerariifolium</name>
    <dbReference type="NCBI Taxonomy" id="118510"/>
    <lineage>
        <taxon>Eukaryota</taxon>
        <taxon>Viridiplantae</taxon>
        <taxon>Streptophyta</taxon>
        <taxon>Embryophyta</taxon>
        <taxon>Tracheophyta</taxon>
        <taxon>Spermatophyta</taxon>
        <taxon>Magnoliopsida</taxon>
        <taxon>eudicotyledons</taxon>
        <taxon>Gunneridae</taxon>
        <taxon>Pentapetalae</taxon>
        <taxon>asterids</taxon>
        <taxon>campanulids</taxon>
        <taxon>Asterales</taxon>
        <taxon>Asteraceae</taxon>
        <taxon>Asteroideae</taxon>
        <taxon>Anthemideae</taxon>
        <taxon>Anthemidinae</taxon>
        <taxon>Tanacetum</taxon>
    </lineage>
</organism>
<keyword evidence="1" id="KW-0378">Hydrolase</keyword>
<proteinExistence type="predicted"/>
<dbReference type="AlphaFoldDB" id="A0A699HTH6"/>